<dbReference type="InterPro" id="IPR041261">
    <property type="entry name" value="R2K_2"/>
</dbReference>
<dbReference type="Pfam" id="PF18299">
    <property type="entry name" value="R2K_2"/>
    <property type="match status" value="1"/>
</dbReference>
<evidence type="ECO:0000313" key="3">
    <source>
        <dbReference type="Proteomes" id="UP001501822"/>
    </source>
</evidence>
<evidence type="ECO:0000313" key="2">
    <source>
        <dbReference type="EMBL" id="GAA0343485.1"/>
    </source>
</evidence>
<evidence type="ECO:0000259" key="1">
    <source>
        <dbReference type="Pfam" id="PF18299"/>
    </source>
</evidence>
<feature type="domain" description="ATP-grasp" evidence="1">
    <location>
        <begin position="82"/>
        <end position="233"/>
    </location>
</feature>
<organism evidence="2 3">
    <name type="scientific">Actinoallomurus spadix</name>
    <dbReference type="NCBI Taxonomy" id="79912"/>
    <lineage>
        <taxon>Bacteria</taxon>
        <taxon>Bacillati</taxon>
        <taxon>Actinomycetota</taxon>
        <taxon>Actinomycetes</taxon>
        <taxon>Streptosporangiales</taxon>
        <taxon>Thermomonosporaceae</taxon>
        <taxon>Actinoallomurus</taxon>
    </lineage>
</organism>
<dbReference type="RefSeq" id="WP_252798850.1">
    <property type="nucleotide sequence ID" value="NZ_BAAABM010000029.1"/>
</dbReference>
<keyword evidence="3" id="KW-1185">Reference proteome</keyword>
<dbReference type="EMBL" id="BAAABM010000029">
    <property type="protein sequence ID" value="GAA0343485.1"/>
    <property type="molecule type" value="Genomic_DNA"/>
</dbReference>
<accession>A0ABN0WPJ3</accession>
<reference evidence="2 3" key="1">
    <citation type="journal article" date="2019" name="Int. J. Syst. Evol. Microbiol.">
        <title>The Global Catalogue of Microorganisms (GCM) 10K type strain sequencing project: providing services to taxonomists for standard genome sequencing and annotation.</title>
        <authorList>
            <consortium name="The Broad Institute Genomics Platform"/>
            <consortium name="The Broad Institute Genome Sequencing Center for Infectious Disease"/>
            <person name="Wu L."/>
            <person name="Ma J."/>
        </authorList>
    </citation>
    <scope>NUCLEOTIDE SEQUENCE [LARGE SCALE GENOMIC DNA]</scope>
    <source>
        <strain evidence="2 3">JCM 3146</strain>
    </source>
</reference>
<gene>
    <name evidence="2" type="ORF">GCM10010151_36350</name>
</gene>
<protein>
    <recommendedName>
        <fullName evidence="1">ATP-grasp domain-containing protein</fullName>
    </recommendedName>
</protein>
<proteinExistence type="predicted"/>
<comment type="caution">
    <text evidence="2">The sequence shown here is derived from an EMBL/GenBank/DDBJ whole genome shotgun (WGS) entry which is preliminary data.</text>
</comment>
<name>A0ABN0WPJ3_9ACTN</name>
<sequence>MSTRRSFLLPPRATTTARLLAEAAAWRGMDVRTLPGPPIPAALKGRAHLYGGERFADAVASALDTALLDPPPDLLAALPPYFTGRHVELTTLGRARRHRVPRFVKPAAGKSFPAAVRPDGTALPAGLPADLPVLSAEPVAFAEEYRLHVLDGRVRAASRYAVAGMLDSAPLPPGHPALGFGAELLDHLADGVPSAVVIDIGTLVGSGRFAVVEANEAWFSNAYAADAGRVLDVVLRAAGPARDLRAADRPFVRSSARPRTGRGS</sequence>
<dbReference type="Proteomes" id="UP001501822">
    <property type="component" value="Unassembled WGS sequence"/>
</dbReference>